<feature type="transmembrane region" description="Helical" evidence="1">
    <location>
        <begin position="193"/>
        <end position="211"/>
    </location>
</feature>
<dbReference type="Proteomes" id="UP001500603">
    <property type="component" value="Unassembled WGS sequence"/>
</dbReference>
<protein>
    <recommendedName>
        <fullName evidence="4">DoxX family protein</fullName>
    </recommendedName>
</protein>
<evidence type="ECO:0000313" key="2">
    <source>
        <dbReference type="EMBL" id="GAA5056183.1"/>
    </source>
</evidence>
<keyword evidence="1" id="KW-0472">Membrane</keyword>
<feature type="transmembrane region" description="Helical" evidence="1">
    <location>
        <begin position="217"/>
        <end position="236"/>
    </location>
</feature>
<organism evidence="2 3">
    <name type="scientific">Nocardia callitridis</name>
    <dbReference type="NCBI Taxonomy" id="648753"/>
    <lineage>
        <taxon>Bacteria</taxon>
        <taxon>Bacillati</taxon>
        <taxon>Actinomycetota</taxon>
        <taxon>Actinomycetes</taxon>
        <taxon>Mycobacteriales</taxon>
        <taxon>Nocardiaceae</taxon>
        <taxon>Nocardia</taxon>
    </lineage>
</organism>
<evidence type="ECO:0008006" key="4">
    <source>
        <dbReference type="Google" id="ProtNLM"/>
    </source>
</evidence>
<name>A0ABP9KDH4_9NOCA</name>
<keyword evidence="3" id="KW-1185">Reference proteome</keyword>
<feature type="transmembrane region" description="Helical" evidence="1">
    <location>
        <begin position="101"/>
        <end position="121"/>
    </location>
</feature>
<reference evidence="3" key="1">
    <citation type="journal article" date="2019" name="Int. J. Syst. Evol. Microbiol.">
        <title>The Global Catalogue of Microorganisms (GCM) 10K type strain sequencing project: providing services to taxonomists for standard genome sequencing and annotation.</title>
        <authorList>
            <consortium name="The Broad Institute Genomics Platform"/>
            <consortium name="The Broad Institute Genome Sequencing Center for Infectious Disease"/>
            <person name="Wu L."/>
            <person name="Ma J."/>
        </authorList>
    </citation>
    <scope>NUCLEOTIDE SEQUENCE [LARGE SCALE GENOMIC DNA]</scope>
    <source>
        <strain evidence="3">JCM 18298</strain>
    </source>
</reference>
<keyword evidence="1" id="KW-1133">Transmembrane helix</keyword>
<sequence length="454" mass="49479">MGAVSTDVPESEVADQPRPARPRWNPLTKFAFRFGCLYFALIFVLFGQIPLVFLGVINRELPLNAGMWAMRALNPVSEWVGREVFGVDAVLNEQSGSGDQTAIWVLVFVAVIVSLVGAALWSALDRRRAEYTVLFPWFLLVVRLGLAGQMIHYGIAKVIPSQMPEPALTTLLAPFGSMAPAGVLWSQVGSSPVYEILLGAAEVLGGLLLFLPRTATLGSMLSLVAMLQVFVLNMTFDVPVKIHSFHLVLLSLVLLAPQAKRLADVLVLERHSEPATQQPLFGSRRANRIAASVQVALGIWVVASAAWLDGQAWDEWGGGMPEPPLYGIWAVRDYTVDGVQVAPLTTDENRWQRVIFDKSGTTIQHMNGSFEPAVAAVDSEAKTLTLSSQPTTPDAAPIRLGEFRFTQPRPDQLTLDGDLDGAQAVVTLEHVDVRTFPLKGPAFHWVQDVPNFGG</sequence>
<feature type="transmembrane region" description="Helical" evidence="1">
    <location>
        <begin position="133"/>
        <end position="155"/>
    </location>
</feature>
<comment type="caution">
    <text evidence="2">The sequence shown here is derived from an EMBL/GenBank/DDBJ whole genome shotgun (WGS) entry which is preliminary data.</text>
</comment>
<dbReference type="EMBL" id="BAABJM010000002">
    <property type="protein sequence ID" value="GAA5056183.1"/>
    <property type="molecule type" value="Genomic_DNA"/>
</dbReference>
<dbReference type="RefSeq" id="WP_345496279.1">
    <property type="nucleotide sequence ID" value="NZ_BAABJM010000002.1"/>
</dbReference>
<evidence type="ECO:0000313" key="3">
    <source>
        <dbReference type="Proteomes" id="UP001500603"/>
    </source>
</evidence>
<keyword evidence="1" id="KW-0812">Transmembrane</keyword>
<feature type="transmembrane region" description="Helical" evidence="1">
    <location>
        <begin position="30"/>
        <end position="57"/>
    </location>
</feature>
<gene>
    <name evidence="2" type="ORF">GCM10023318_33290</name>
</gene>
<evidence type="ECO:0000256" key="1">
    <source>
        <dbReference type="SAM" id="Phobius"/>
    </source>
</evidence>
<proteinExistence type="predicted"/>
<accession>A0ABP9KDH4</accession>